<evidence type="ECO:0000313" key="1">
    <source>
        <dbReference type="EMBL" id="PIW15068.1"/>
    </source>
</evidence>
<dbReference type="PANTHER" id="PTHR36895">
    <property type="match status" value="1"/>
</dbReference>
<organism evidence="1 2">
    <name type="scientific">bacterium (Candidatus Blackallbacteria) CG17_big_fil_post_rev_8_21_14_2_50_48_46</name>
    <dbReference type="NCBI Taxonomy" id="2014261"/>
    <lineage>
        <taxon>Bacteria</taxon>
        <taxon>Candidatus Blackallbacteria</taxon>
    </lineage>
</organism>
<protein>
    <submittedName>
        <fullName evidence="1">Uncharacterized protein</fullName>
    </submittedName>
</protein>
<dbReference type="SUPFAM" id="SSF51395">
    <property type="entry name" value="FMN-linked oxidoreductases"/>
    <property type="match status" value="1"/>
</dbReference>
<dbReference type="InterPro" id="IPR007570">
    <property type="entry name" value="Uncharacterised_Ycf23"/>
</dbReference>
<dbReference type="Pfam" id="PF04481">
    <property type="entry name" value="DUF561"/>
    <property type="match status" value="1"/>
</dbReference>
<dbReference type="EMBL" id="PFFQ01000054">
    <property type="protein sequence ID" value="PIW15068.1"/>
    <property type="molecule type" value="Genomic_DNA"/>
</dbReference>
<evidence type="ECO:0000313" key="2">
    <source>
        <dbReference type="Proteomes" id="UP000231019"/>
    </source>
</evidence>
<dbReference type="Proteomes" id="UP000231019">
    <property type="component" value="Unassembled WGS sequence"/>
</dbReference>
<dbReference type="Gene3D" id="3.20.20.70">
    <property type="entry name" value="Aldolase class I"/>
    <property type="match status" value="1"/>
</dbReference>
<reference evidence="1 2" key="1">
    <citation type="submission" date="2017-09" db="EMBL/GenBank/DDBJ databases">
        <title>Depth-based differentiation of microbial function through sediment-hosted aquifers and enrichment of novel symbionts in the deep terrestrial subsurface.</title>
        <authorList>
            <person name="Probst A.J."/>
            <person name="Ladd B."/>
            <person name="Jarett J.K."/>
            <person name="Geller-Mcgrath D.E."/>
            <person name="Sieber C.M."/>
            <person name="Emerson J.B."/>
            <person name="Anantharaman K."/>
            <person name="Thomas B.C."/>
            <person name="Malmstrom R."/>
            <person name="Stieglmeier M."/>
            <person name="Klingl A."/>
            <person name="Woyke T."/>
            <person name="Ryan C.M."/>
            <person name="Banfield J.F."/>
        </authorList>
    </citation>
    <scope>NUCLEOTIDE SEQUENCE [LARGE SCALE GENOMIC DNA]</scope>
    <source>
        <strain evidence="1">CG17_big_fil_post_rev_8_21_14_2_50_48_46</strain>
    </source>
</reference>
<name>A0A2M7G1A2_9BACT</name>
<comment type="caution">
    <text evidence="1">The sequence shown here is derived from an EMBL/GenBank/DDBJ whole genome shotgun (WGS) entry which is preliminary data.</text>
</comment>
<accession>A0A2M7G1A2</accession>
<proteinExistence type="predicted"/>
<dbReference type="AlphaFoldDB" id="A0A2M7G1A2"/>
<gene>
    <name evidence="1" type="ORF">COW36_19290</name>
</gene>
<sequence length="239" mass="25290">MGLTTICDRRIRVTHPILARLLAEKPFLKVIAGIENFNAAEIQTVAQAAQGQASSIDLSVHPESIAWVKAHTDLTVFVSSLSPAELEASLEWGTDFVELGNFAPIYERGALISPEMVMEWTHDLTARIQGRVPVCVTVPGVLGLEEQIELARQLEAAGADLLQIENITGDISHVAPIRAAVNIPVMVSGKLHAGNVQAAVATGAEGIGIGAAIRAGADLDGMKAVLAEISSQMHANILR</sequence>
<dbReference type="InterPro" id="IPR013785">
    <property type="entry name" value="Aldolase_TIM"/>
</dbReference>
<dbReference type="PANTHER" id="PTHR36895:SF1">
    <property type="entry name" value="YCF23 PROTEIN"/>
    <property type="match status" value="1"/>
</dbReference>